<evidence type="ECO:0000256" key="1">
    <source>
        <dbReference type="ARBA" id="ARBA00009986"/>
    </source>
</evidence>
<dbReference type="Proteomes" id="UP000529310">
    <property type="component" value="Unassembled WGS sequence"/>
</dbReference>
<accession>A0A7W4YMX2</accession>
<dbReference type="EMBL" id="JACHWQ010000007">
    <property type="protein sequence ID" value="MBB2976628.1"/>
    <property type="molecule type" value="Genomic_DNA"/>
</dbReference>
<feature type="domain" description="Aldehyde dehydrogenase" evidence="4">
    <location>
        <begin position="3"/>
        <end position="450"/>
    </location>
</feature>
<dbReference type="PANTHER" id="PTHR43217">
    <property type="entry name" value="SUCCINATE SEMIALDEHYDE DEHYDROGENASE [NAD(P)+] SAD"/>
    <property type="match status" value="1"/>
</dbReference>
<dbReference type="InterPro" id="IPR015590">
    <property type="entry name" value="Aldehyde_DH_dom"/>
</dbReference>
<comment type="similarity">
    <text evidence="1">Belongs to the aldehyde dehydrogenase family.</text>
</comment>
<organism evidence="5 6">
    <name type="scientific">Microbacterium endophyticum</name>
    <dbReference type="NCBI Taxonomy" id="1526412"/>
    <lineage>
        <taxon>Bacteria</taxon>
        <taxon>Bacillati</taxon>
        <taxon>Actinomycetota</taxon>
        <taxon>Actinomycetes</taxon>
        <taxon>Micrococcales</taxon>
        <taxon>Microbacteriaceae</taxon>
        <taxon>Microbacterium</taxon>
    </lineage>
</organism>
<dbReference type="GO" id="GO:0004030">
    <property type="term" value="F:aldehyde dehydrogenase [NAD(P)+] activity"/>
    <property type="evidence" value="ECO:0007669"/>
    <property type="project" value="InterPro"/>
</dbReference>
<evidence type="ECO:0000259" key="4">
    <source>
        <dbReference type="Pfam" id="PF00171"/>
    </source>
</evidence>
<dbReference type="GO" id="GO:0004777">
    <property type="term" value="F:succinate-semialdehyde dehydrogenase (NAD+) activity"/>
    <property type="evidence" value="ECO:0007669"/>
    <property type="project" value="TreeGrafter"/>
</dbReference>
<dbReference type="FunFam" id="3.40.309.10:FF:000009">
    <property type="entry name" value="Aldehyde dehydrogenase A"/>
    <property type="match status" value="1"/>
</dbReference>
<evidence type="ECO:0000313" key="5">
    <source>
        <dbReference type="EMBL" id="MBB2976628.1"/>
    </source>
</evidence>
<dbReference type="InterPro" id="IPR044148">
    <property type="entry name" value="ALDH_GabD1-like"/>
</dbReference>
<dbReference type="AlphaFoldDB" id="A0A7W4YMX2"/>
<sequence>MSEYAVVNPATGQTLAQYDTFTDAVVGEKTETADAAYREWRDTPVADRAAVLRHVAELHRERRENLAAIIVREMGKPLDAALGEVDFAADITEFYADQSERITADQPLDILGEGSAFIRRSPLGVLLGIMPWNFPYYQVARFAAPNLVLGNTILLKHAPQCPESAAAIEQMYLDAGAPEGAYVNLYITNAQAADVIADPRVQGVSVTGSERAGSAVAALAGKHLKKVALELGGSDPFIVLSTPDLSATVTAAVDARMDNNGQSCNAPKRFIVVDELYDAFVEKFAAAMQSCNMGDPFDPDTVLGPLSSLTAAERLEEQVDRAAAQGATVVVGGHRDQAFFEPTVLTGVTAQMDAYREEFFGPVGVVYRVADEDEAVLVANDTPFGLGSYLFTTDADQADRVADRIEAGMVFVNCVLADSPELPFGGVKRSGTGREMGLLAADEFVNKKLVRTAPQSA</sequence>
<gene>
    <name evidence="5" type="ORF">FHX49_002207</name>
</gene>
<dbReference type="RefSeq" id="WP_165141512.1">
    <property type="nucleotide sequence ID" value="NZ_CP049255.1"/>
</dbReference>
<reference evidence="5 6" key="1">
    <citation type="submission" date="2020-08" db="EMBL/GenBank/DDBJ databases">
        <title>Sequencing the genomes of 1000 actinobacteria strains.</title>
        <authorList>
            <person name="Klenk H.-P."/>
        </authorList>
    </citation>
    <scope>NUCLEOTIDE SEQUENCE [LARGE SCALE GENOMIC DNA]</scope>
    <source>
        <strain evidence="5 6">DSM 27099</strain>
    </source>
</reference>
<keyword evidence="6" id="KW-1185">Reference proteome</keyword>
<dbReference type="Gene3D" id="3.40.309.10">
    <property type="entry name" value="Aldehyde Dehydrogenase, Chain A, domain 2"/>
    <property type="match status" value="1"/>
</dbReference>
<name>A0A7W4YMX2_9MICO</name>
<keyword evidence="2" id="KW-0521">NADP</keyword>
<dbReference type="InterPro" id="IPR016161">
    <property type="entry name" value="Ald_DH/histidinol_DH"/>
</dbReference>
<evidence type="ECO:0000256" key="2">
    <source>
        <dbReference type="ARBA" id="ARBA00022857"/>
    </source>
</evidence>
<dbReference type="EC" id="1.2.1.20" evidence="5"/>
<dbReference type="FunFam" id="3.40.605.10:FF:000012">
    <property type="entry name" value="NAD-dependent succinate-semialdehyde dehydrogenase"/>
    <property type="match status" value="1"/>
</dbReference>
<protein>
    <submittedName>
        <fullName evidence="5">Succinate-semialdehyde dehydrogenase/glutarate-semialdehyde dehydrogenase</fullName>
        <ecNumber evidence="5">1.2.1.16</ecNumber>
        <ecNumber evidence="5">1.2.1.20</ecNumber>
        <ecNumber evidence="5">1.2.1.79</ecNumber>
    </submittedName>
</protein>
<proteinExistence type="inferred from homology"/>
<dbReference type="EC" id="1.2.1.79" evidence="5"/>
<dbReference type="InterPro" id="IPR047110">
    <property type="entry name" value="GABD/Sad-like"/>
</dbReference>
<dbReference type="EC" id="1.2.1.16" evidence="5"/>
<dbReference type="Gene3D" id="3.40.605.10">
    <property type="entry name" value="Aldehyde Dehydrogenase, Chain A, domain 1"/>
    <property type="match status" value="1"/>
</dbReference>
<comment type="caution">
    <text evidence="5">The sequence shown here is derived from an EMBL/GenBank/DDBJ whole genome shotgun (WGS) entry which is preliminary data.</text>
</comment>
<dbReference type="GO" id="GO:0036243">
    <property type="term" value="F:succinate-semialdehyde dehydrogenase (NADP+) activity"/>
    <property type="evidence" value="ECO:0007669"/>
    <property type="project" value="UniProtKB-EC"/>
</dbReference>
<dbReference type="InterPro" id="IPR016162">
    <property type="entry name" value="Ald_DH_N"/>
</dbReference>
<dbReference type="PANTHER" id="PTHR43217:SF2">
    <property type="entry name" value="SUCCINATE-SEMIALDEHYDE DEHYDROGENASE [NADP(+)]"/>
    <property type="match status" value="1"/>
</dbReference>
<keyword evidence="3 5" id="KW-0560">Oxidoreductase</keyword>
<evidence type="ECO:0000256" key="3">
    <source>
        <dbReference type="ARBA" id="ARBA00023002"/>
    </source>
</evidence>
<dbReference type="SUPFAM" id="SSF53720">
    <property type="entry name" value="ALDH-like"/>
    <property type="match status" value="1"/>
</dbReference>
<dbReference type="GO" id="GO:0102810">
    <property type="term" value="F:glutarate-semialdehyde dehydrogenase (NADP+) activity"/>
    <property type="evidence" value="ECO:0007669"/>
    <property type="project" value="UniProtKB-EC"/>
</dbReference>
<dbReference type="CDD" id="cd07100">
    <property type="entry name" value="ALDH_SSADH1_GabD1"/>
    <property type="match status" value="1"/>
</dbReference>
<dbReference type="Pfam" id="PF00171">
    <property type="entry name" value="Aldedh"/>
    <property type="match status" value="1"/>
</dbReference>
<dbReference type="InterPro" id="IPR016163">
    <property type="entry name" value="Ald_DH_C"/>
</dbReference>
<evidence type="ECO:0000313" key="6">
    <source>
        <dbReference type="Proteomes" id="UP000529310"/>
    </source>
</evidence>